<proteinExistence type="predicted"/>
<comment type="caution">
    <text evidence="6">The sequence shown here is derived from an EMBL/GenBank/DDBJ whole genome shotgun (WGS) entry which is preliminary data.</text>
</comment>
<evidence type="ECO:0000256" key="1">
    <source>
        <dbReference type="ARBA" id="ARBA00022475"/>
    </source>
</evidence>
<evidence type="ECO:0000313" key="6">
    <source>
        <dbReference type="EMBL" id="SMP53134.1"/>
    </source>
</evidence>
<evidence type="ECO:0000256" key="5">
    <source>
        <dbReference type="ARBA" id="ARBA00023136"/>
    </source>
</evidence>
<dbReference type="Gene3D" id="2.60.450.10">
    <property type="entry name" value="Lipopolysaccharide (LPS) transport protein A like domain"/>
    <property type="match status" value="1"/>
</dbReference>
<keyword evidence="3" id="KW-0812">Transmembrane</keyword>
<protein>
    <submittedName>
        <fullName evidence="6">Lipopolysaccharide export system protein LptC</fullName>
    </submittedName>
</protein>
<dbReference type="RefSeq" id="WP_283441511.1">
    <property type="nucleotide sequence ID" value="NZ_FXUL01000003.1"/>
</dbReference>
<dbReference type="EMBL" id="FXUL01000003">
    <property type="protein sequence ID" value="SMP53134.1"/>
    <property type="molecule type" value="Genomic_DNA"/>
</dbReference>
<keyword evidence="4" id="KW-1133">Transmembrane helix</keyword>
<name>A0ABY1Q2D7_9BURK</name>
<evidence type="ECO:0000256" key="4">
    <source>
        <dbReference type="ARBA" id="ARBA00022989"/>
    </source>
</evidence>
<dbReference type="Pfam" id="PF06835">
    <property type="entry name" value="LptC"/>
    <property type="match status" value="1"/>
</dbReference>
<dbReference type="InterPro" id="IPR026265">
    <property type="entry name" value="LptC"/>
</dbReference>
<organism evidence="6 7">
    <name type="scientific">Noviherbaspirillum suwonense</name>
    <dbReference type="NCBI Taxonomy" id="1224511"/>
    <lineage>
        <taxon>Bacteria</taxon>
        <taxon>Pseudomonadati</taxon>
        <taxon>Pseudomonadota</taxon>
        <taxon>Betaproteobacteria</taxon>
        <taxon>Burkholderiales</taxon>
        <taxon>Oxalobacteraceae</taxon>
        <taxon>Noviherbaspirillum</taxon>
    </lineage>
</organism>
<dbReference type="PANTHER" id="PTHR37481">
    <property type="entry name" value="LIPOPOLYSACCHARIDE EXPORT SYSTEM PROTEIN LPTC"/>
    <property type="match status" value="1"/>
</dbReference>
<sequence>MKKDRRRFGALPLLMLAVVLALGSFWLLEIMRKTGNAAGTATARVDPDYFVENFNFVRLSATGEAQYNISGKRMVHNPADDTHTVDLPVVNSLSRERPPMTARAERAWIEPDGSRVHMYDQVRIDRPKTPASTLFHMESDYLLVLPDEDIMRTDKPVRMTLGDSQLNGTGMVANNATGEVQLASRVQATLPPKNAAP</sequence>
<keyword evidence="5" id="KW-0472">Membrane</keyword>
<keyword evidence="7" id="KW-1185">Reference proteome</keyword>
<reference evidence="6 7" key="1">
    <citation type="submission" date="2017-05" db="EMBL/GenBank/DDBJ databases">
        <authorList>
            <person name="Varghese N."/>
            <person name="Submissions S."/>
        </authorList>
    </citation>
    <scope>NUCLEOTIDE SEQUENCE [LARGE SCALE GENOMIC DNA]</scope>
    <source>
        <strain evidence="6 7">DSM 26001</strain>
    </source>
</reference>
<accession>A0ABY1Q2D7</accession>
<gene>
    <name evidence="6" type="ORF">SAMN06295970_103248</name>
</gene>
<dbReference type="InterPro" id="IPR010664">
    <property type="entry name" value="LipoPS_assembly_LptC-rel"/>
</dbReference>
<keyword evidence="2" id="KW-0997">Cell inner membrane</keyword>
<evidence type="ECO:0000313" key="7">
    <source>
        <dbReference type="Proteomes" id="UP001158049"/>
    </source>
</evidence>
<dbReference type="PANTHER" id="PTHR37481:SF1">
    <property type="entry name" value="LIPOPOLYSACCHARIDE EXPORT SYSTEM PROTEIN LPTC"/>
    <property type="match status" value="1"/>
</dbReference>
<evidence type="ECO:0000256" key="2">
    <source>
        <dbReference type="ARBA" id="ARBA00022519"/>
    </source>
</evidence>
<dbReference type="Proteomes" id="UP001158049">
    <property type="component" value="Unassembled WGS sequence"/>
</dbReference>
<evidence type="ECO:0000256" key="3">
    <source>
        <dbReference type="ARBA" id="ARBA00022692"/>
    </source>
</evidence>
<dbReference type="NCBIfam" id="TIGR04409">
    <property type="entry name" value="LptC_YrbK"/>
    <property type="match status" value="1"/>
</dbReference>
<keyword evidence="1" id="KW-1003">Cell membrane</keyword>
<dbReference type="InterPro" id="IPR052363">
    <property type="entry name" value="LPS_export_LptC"/>
</dbReference>